<feature type="domain" description="Alanine dehydrogenase/pyridine nucleotide transhydrogenase N-terminal" evidence="6">
    <location>
        <begin position="4"/>
        <end position="137"/>
    </location>
</feature>
<dbReference type="EC" id="1.4.1.1" evidence="2"/>
<sequence>MRIGVPREIKIQEGRVALIPNAAAELVKAGHEVFIEKKAGILSGYSDSQYSSSGVKICATADELYDCAQLLVKVKEPLAQEVKRLREDQILFSYLHLAAEPKLLSALCSVGLTAIAFETVADNNGRLPLLTPMSDIAGRLAVQIGSNLLHHHHQGRGILLGGLAAAERGKVVILGAGVAGSNAARIAAGLGAQVVIFDNNRDKLDAMRVIGDNVTSLYPFSDNIREYVQQADLVVGAVLIPGDKAPHLVDAELVKTMNPGSVLVDISVDQGGCIETIHPTSYDDPTYLWENVIHFGVTNMPGAVPRTASQALSAAILPYILKLTDKNWQNDTYLNNAVNVDKGKIKYHTLNKI</sequence>
<keyword evidence="4" id="KW-0520">NAD</keyword>
<evidence type="ECO:0000313" key="7">
    <source>
        <dbReference type="EMBL" id="VAW95787.1"/>
    </source>
</evidence>
<gene>
    <name evidence="7" type="ORF">MNBD_GAMMA22-1867</name>
</gene>
<dbReference type="InterPro" id="IPR008141">
    <property type="entry name" value="Ala_DH"/>
</dbReference>
<keyword evidence="3 7" id="KW-0560">Oxidoreductase</keyword>
<dbReference type="PROSITE" id="PS00837">
    <property type="entry name" value="ALADH_PNT_2"/>
    <property type="match status" value="1"/>
</dbReference>
<dbReference type="GO" id="GO:0000286">
    <property type="term" value="F:alanine dehydrogenase activity"/>
    <property type="evidence" value="ECO:0007669"/>
    <property type="project" value="UniProtKB-EC"/>
</dbReference>
<dbReference type="PANTHER" id="PTHR42795:SF1">
    <property type="entry name" value="ALANINE DEHYDROGENASE"/>
    <property type="match status" value="1"/>
</dbReference>
<comment type="similarity">
    <text evidence="1">Belongs to the AlaDH/PNT family.</text>
</comment>
<proteinExistence type="inferred from homology"/>
<dbReference type="SUPFAM" id="SSF52283">
    <property type="entry name" value="Formate/glycerate dehydrogenase catalytic domain-like"/>
    <property type="match status" value="1"/>
</dbReference>
<evidence type="ECO:0000256" key="1">
    <source>
        <dbReference type="ARBA" id="ARBA00005689"/>
    </source>
</evidence>
<name>A0A3B1A854_9ZZZZ</name>
<dbReference type="Pfam" id="PF05222">
    <property type="entry name" value="AlaDh_PNT_N"/>
    <property type="match status" value="1"/>
</dbReference>
<dbReference type="CDD" id="cd05305">
    <property type="entry name" value="L-AlaDH"/>
    <property type="match status" value="1"/>
</dbReference>
<evidence type="ECO:0000259" key="6">
    <source>
        <dbReference type="SMART" id="SM01003"/>
    </source>
</evidence>
<feature type="domain" description="Alanine dehydrogenase/pyridine nucleotide transhydrogenase NAD(H)-binding" evidence="5">
    <location>
        <begin position="149"/>
        <end position="296"/>
    </location>
</feature>
<dbReference type="GO" id="GO:0042853">
    <property type="term" value="P:L-alanine catabolic process"/>
    <property type="evidence" value="ECO:0007669"/>
    <property type="project" value="InterPro"/>
</dbReference>
<dbReference type="InterPro" id="IPR007886">
    <property type="entry name" value="AlaDH/PNT_N"/>
</dbReference>
<dbReference type="InterPro" id="IPR007698">
    <property type="entry name" value="AlaDH/PNT_NAD(H)-bd"/>
</dbReference>
<evidence type="ECO:0000256" key="3">
    <source>
        <dbReference type="ARBA" id="ARBA00023002"/>
    </source>
</evidence>
<dbReference type="SUPFAM" id="SSF51735">
    <property type="entry name" value="NAD(P)-binding Rossmann-fold domains"/>
    <property type="match status" value="1"/>
</dbReference>
<dbReference type="SMART" id="SM01002">
    <property type="entry name" value="AlaDh_PNT_C"/>
    <property type="match status" value="1"/>
</dbReference>
<dbReference type="InterPro" id="IPR008143">
    <property type="entry name" value="Ala_DH/PNT_CS2"/>
</dbReference>
<accession>A0A3B1A854</accession>
<dbReference type="Gene3D" id="3.40.50.720">
    <property type="entry name" value="NAD(P)-binding Rossmann-like Domain"/>
    <property type="match status" value="2"/>
</dbReference>
<protein>
    <recommendedName>
        <fullName evidence="2">alanine dehydrogenase</fullName>
        <ecNumber evidence="2">1.4.1.1</ecNumber>
    </recommendedName>
</protein>
<evidence type="ECO:0000256" key="4">
    <source>
        <dbReference type="ARBA" id="ARBA00023027"/>
    </source>
</evidence>
<dbReference type="NCBIfam" id="TIGR00518">
    <property type="entry name" value="alaDH"/>
    <property type="match status" value="1"/>
</dbReference>
<dbReference type="SMART" id="SM01003">
    <property type="entry name" value="AlaDh_PNT_N"/>
    <property type="match status" value="1"/>
</dbReference>
<dbReference type="AlphaFoldDB" id="A0A3B1A854"/>
<dbReference type="PIRSF" id="PIRSF000183">
    <property type="entry name" value="Alanine_dh"/>
    <property type="match status" value="1"/>
</dbReference>
<dbReference type="PANTHER" id="PTHR42795">
    <property type="entry name" value="ALANINE DEHYDROGENASE"/>
    <property type="match status" value="1"/>
</dbReference>
<organism evidence="7">
    <name type="scientific">hydrothermal vent metagenome</name>
    <dbReference type="NCBI Taxonomy" id="652676"/>
    <lineage>
        <taxon>unclassified sequences</taxon>
        <taxon>metagenomes</taxon>
        <taxon>ecological metagenomes</taxon>
    </lineage>
</organism>
<evidence type="ECO:0000256" key="2">
    <source>
        <dbReference type="ARBA" id="ARBA00012897"/>
    </source>
</evidence>
<evidence type="ECO:0000259" key="5">
    <source>
        <dbReference type="SMART" id="SM01002"/>
    </source>
</evidence>
<dbReference type="EMBL" id="UOFS01000024">
    <property type="protein sequence ID" value="VAW95787.1"/>
    <property type="molecule type" value="Genomic_DNA"/>
</dbReference>
<dbReference type="Pfam" id="PF01262">
    <property type="entry name" value="AlaDh_PNT_C"/>
    <property type="match status" value="1"/>
</dbReference>
<reference evidence="7" key="1">
    <citation type="submission" date="2018-06" db="EMBL/GenBank/DDBJ databases">
        <authorList>
            <person name="Zhirakovskaya E."/>
        </authorList>
    </citation>
    <scope>NUCLEOTIDE SEQUENCE</scope>
</reference>
<dbReference type="GO" id="GO:0005886">
    <property type="term" value="C:plasma membrane"/>
    <property type="evidence" value="ECO:0007669"/>
    <property type="project" value="TreeGrafter"/>
</dbReference>
<dbReference type="InterPro" id="IPR036291">
    <property type="entry name" value="NAD(P)-bd_dom_sf"/>
</dbReference>